<proteinExistence type="predicted"/>
<feature type="compositionally biased region" description="Low complexity" evidence="1">
    <location>
        <begin position="12"/>
        <end position="28"/>
    </location>
</feature>
<evidence type="ECO:0000256" key="1">
    <source>
        <dbReference type="SAM" id="MobiDB-lite"/>
    </source>
</evidence>
<name>D0LU29_HALO1</name>
<dbReference type="AlphaFoldDB" id="D0LU29"/>
<accession>D0LU29</accession>
<dbReference type="STRING" id="502025.Hoch_4904"/>
<dbReference type="EMBL" id="CP001804">
    <property type="protein sequence ID" value="ACY17393.1"/>
    <property type="molecule type" value="Genomic_DNA"/>
</dbReference>
<sequence length="115" mass="12359">MTRDKTSGRVQGGSDAAPGARPDAAAEGSSRNLLSRALDALRTQLDALEICAAAGTDDLDERAEAVRERYSELLEDYGDDGDAVSLIRALGRRIADLEDSGAMPRSLIRRGRSRR</sequence>
<reference evidence="2 3" key="1">
    <citation type="journal article" date="2010" name="Stand. Genomic Sci.">
        <title>Complete genome sequence of Haliangium ochraceum type strain (SMP-2).</title>
        <authorList>
            <consortium name="US DOE Joint Genome Institute (JGI-PGF)"/>
            <person name="Ivanova N."/>
            <person name="Daum C."/>
            <person name="Lang E."/>
            <person name="Abt B."/>
            <person name="Kopitz M."/>
            <person name="Saunders E."/>
            <person name="Lapidus A."/>
            <person name="Lucas S."/>
            <person name="Glavina Del Rio T."/>
            <person name="Nolan M."/>
            <person name="Tice H."/>
            <person name="Copeland A."/>
            <person name="Cheng J.F."/>
            <person name="Chen F."/>
            <person name="Bruce D."/>
            <person name="Goodwin L."/>
            <person name="Pitluck S."/>
            <person name="Mavromatis K."/>
            <person name="Pati A."/>
            <person name="Mikhailova N."/>
            <person name="Chen A."/>
            <person name="Palaniappan K."/>
            <person name="Land M."/>
            <person name="Hauser L."/>
            <person name="Chang Y.J."/>
            <person name="Jeffries C.D."/>
            <person name="Detter J.C."/>
            <person name="Brettin T."/>
            <person name="Rohde M."/>
            <person name="Goker M."/>
            <person name="Bristow J."/>
            <person name="Markowitz V."/>
            <person name="Eisen J.A."/>
            <person name="Hugenholtz P."/>
            <person name="Kyrpides N.C."/>
            <person name="Klenk H.P."/>
        </authorList>
    </citation>
    <scope>NUCLEOTIDE SEQUENCE [LARGE SCALE GENOMIC DNA]</scope>
    <source>
        <strain evidence="3">DSM 14365 / CIP 107738 / JCM 11303 / AJ 13395 / SMP-2</strain>
    </source>
</reference>
<dbReference type="Proteomes" id="UP000001880">
    <property type="component" value="Chromosome"/>
</dbReference>
<dbReference type="HOGENOM" id="CLU_2105562_0_0_7"/>
<dbReference type="KEGG" id="hoh:Hoch_4904"/>
<protein>
    <submittedName>
        <fullName evidence="2">Uncharacterized protein</fullName>
    </submittedName>
</protein>
<gene>
    <name evidence="2" type="ordered locus">Hoch_4904</name>
</gene>
<keyword evidence="3" id="KW-1185">Reference proteome</keyword>
<dbReference type="RefSeq" id="WP_012829985.1">
    <property type="nucleotide sequence ID" value="NC_013440.1"/>
</dbReference>
<evidence type="ECO:0000313" key="3">
    <source>
        <dbReference type="Proteomes" id="UP000001880"/>
    </source>
</evidence>
<organism evidence="2 3">
    <name type="scientific">Haliangium ochraceum (strain DSM 14365 / JCM 11303 / SMP-2)</name>
    <dbReference type="NCBI Taxonomy" id="502025"/>
    <lineage>
        <taxon>Bacteria</taxon>
        <taxon>Pseudomonadati</taxon>
        <taxon>Myxococcota</taxon>
        <taxon>Polyangia</taxon>
        <taxon>Haliangiales</taxon>
        <taxon>Kofleriaceae</taxon>
        <taxon>Haliangium</taxon>
    </lineage>
</organism>
<evidence type="ECO:0000313" key="2">
    <source>
        <dbReference type="EMBL" id="ACY17393.1"/>
    </source>
</evidence>
<feature type="region of interest" description="Disordered" evidence="1">
    <location>
        <begin position="1"/>
        <end position="29"/>
    </location>
</feature>